<proteinExistence type="predicted"/>
<dbReference type="AlphaFoldDB" id="A0A8K0VAU4"/>
<evidence type="ECO:0000313" key="8">
    <source>
        <dbReference type="Proteomes" id="UP000648908"/>
    </source>
</evidence>
<accession>A0A8K0VAU4</accession>
<keyword evidence="4 5" id="KW-0472">Membrane</keyword>
<keyword evidence="2 5" id="KW-0812">Transmembrane</keyword>
<dbReference type="InterPro" id="IPR010445">
    <property type="entry name" value="LapA_dom"/>
</dbReference>
<keyword evidence="1" id="KW-1003">Cell membrane</keyword>
<dbReference type="Proteomes" id="UP000648908">
    <property type="component" value="Unassembled WGS sequence"/>
</dbReference>
<gene>
    <name evidence="7" type="ORF">JL811_16470</name>
</gene>
<name>A0A8K0VAU4_9RHOB</name>
<dbReference type="GO" id="GO:0005886">
    <property type="term" value="C:plasma membrane"/>
    <property type="evidence" value="ECO:0007669"/>
    <property type="project" value="InterPro"/>
</dbReference>
<evidence type="ECO:0000256" key="3">
    <source>
        <dbReference type="ARBA" id="ARBA00022989"/>
    </source>
</evidence>
<keyword evidence="3 5" id="KW-1133">Transmembrane helix</keyword>
<feature type="transmembrane region" description="Helical" evidence="5">
    <location>
        <begin position="49"/>
        <end position="72"/>
    </location>
</feature>
<evidence type="ECO:0000256" key="4">
    <source>
        <dbReference type="ARBA" id="ARBA00023136"/>
    </source>
</evidence>
<reference evidence="7" key="1">
    <citation type="submission" date="2021-01" db="EMBL/GenBank/DDBJ databases">
        <title>Tabrizicola alba sp. nov. a motile alkaliphilic bacterium isolated from a soda lake.</title>
        <authorList>
            <person name="Szuroczki S."/>
            <person name="Abbaszade G."/>
            <person name="Schumann P."/>
            <person name="Toth E."/>
        </authorList>
    </citation>
    <scope>NUCLEOTIDE SEQUENCE</scope>
    <source>
        <strain evidence="7">DMG-N-6</strain>
    </source>
</reference>
<evidence type="ECO:0000256" key="5">
    <source>
        <dbReference type="SAM" id="Phobius"/>
    </source>
</evidence>
<organism evidence="7 8">
    <name type="scientific">Szabonella alba</name>
    <dbReference type="NCBI Taxonomy" id="2804194"/>
    <lineage>
        <taxon>Bacteria</taxon>
        <taxon>Pseudomonadati</taxon>
        <taxon>Pseudomonadota</taxon>
        <taxon>Alphaproteobacteria</taxon>
        <taxon>Rhodobacterales</taxon>
        <taxon>Paracoccaceae</taxon>
        <taxon>Szabonella</taxon>
    </lineage>
</organism>
<comment type="caution">
    <text evidence="7">The sequence shown here is derived from an EMBL/GenBank/DDBJ whole genome shotgun (WGS) entry which is preliminary data.</text>
</comment>
<protein>
    <submittedName>
        <fullName evidence="7">LapA family protein</fullName>
    </submittedName>
</protein>
<evidence type="ECO:0000259" key="6">
    <source>
        <dbReference type="Pfam" id="PF06305"/>
    </source>
</evidence>
<feature type="domain" description="Lipopolysaccharide assembly protein A" evidence="6">
    <location>
        <begin position="45"/>
        <end position="96"/>
    </location>
</feature>
<dbReference type="EMBL" id="JAESVN010000009">
    <property type="protein sequence ID" value="MBL4918819.1"/>
    <property type="molecule type" value="Genomic_DNA"/>
</dbReference>
<dbReference type="Pfam" id="PF06305">
    <property type="entry name" value="LapA_dom"/>
    <property type="match status" value="1"/>
</dbReference>
<evidence type="ECO:0000313" key="7">
    <source>
        <dbReference type="EMBL" id="MBL4918819.1"/>
    </source>
</evidence>
<sequence length="125" mass="14093">MFRYLRYLFLLVLAAGLLTLALANREMVTLDALPPDLGAFLGFEWSLSLPLYAVILASIFAGLLIGFVWEWFREHKHRANASNRAREIARLERELASLRRGQPGDKDEVLTLLDRPADARAIKAG</sequence>
<evidence type="ECO:0000256" key="1">
    <source>
        <dbReference type="ARBA" id="ARBA00022475"/>
    </source>
</evidence>
<dbReference type="RefSeq" id="WP_202689798.1">
    <property type="nucleotide sequence ID" value="NZ_JAESVN010000009.1"/>
</dbReference>
<keyword evidence="8" id="KW-1185">Reference proteome</keyword>
<evidence type="ECO:0000256" key="2">
    <source>
        <dbReference type="ARBA" id="ARBA00022692"/>
    </source>
</evidence>